<evidence type="ECO:0000313" key="6">
    <source>
        <dbReference type="Proteomes" id="UP000531216"/>
    </source>
</evidence>
<sequence>MRADILAWSVPVLFCAFALCFLLLSRLHASLRWWSAGFFVASLGFALTVLPTAPGSVAKPTLEDTLFLIALAVANAAFAARAGRRPRWAWLALVVGAGSAGAAVSLAFLGGSVLHEVFSVQTACAALMLLSAVEMRHDPGTLRPLLVGLCGTITVSLGLQNVLLLYASPEDLGVSNWRESPWGFVFQLNGAATGILLALSVILTTAFDVIARLREESTADALTGALNRRGLEQGVEAMRRRMLPDRRLTLVLSDLDHFKQINDRYGHEAGDAVLCGYAALCSGLAGADGLVARIGGEEFAIVVAGGDRASALELAETVRTSARQIRWPAPLTDLTVTASSGVVAINPQETLFDAINRADRLLYSAKADGRDKVVIDIREAVPEPALKRRRPAGPALAG</sequence>
<dbReference type="SMART" id="SM00267">
    <property type="entry name" value="GGDEF"/>
    <property type="match status" value="1"/>
</dbReference>
<feature type="transmembrane region" description="Helical" evidence="3">
    <location>
        <begin position="90"/>
        <end position="111"/>
    </location>
</feature>
<feature type="transmembrane region" description="Helical" evidence="3">
    <location>
        <begin position="31"/>
        <end position="53"/>
    </location>
</feature>
<evidence type="ECO:0000259" key="4">
    <source>
        <dbReference type="PROSITE" id="PS50887"/>
    </source>
</evidence>
<dbReference type="InterPro" id="IPR043128">
    <property type="entry name" value="Rev_trsase/Diguanyl_cyclase"/>
</dbReference>
<evidence type="ECO:0000256" key="1">
    <source>
        <dbReference type="ARBA" id="ARBA00012528"/>
    </source>
</evidence>
<comment type="caution">
    <text evidence="5">The sequence shown here is derived from an EMBL/GenBank/DDBJ whole genome shotgun (WGS) entry which is preliminary data.</text>
</comment>
<dbReference type="SUPFAM" id="SSF55073">
    <property type="entry name" value="Nucleotide cyclase"/>
    <property type="match status" value="1"/>
</dbReference>
<reference evidence="5 6" key="1">
    <citation type="submission" date="2020-08" db="EMBL/GenBank/DDBJ databases">
        <title>Genomic Encyclopedia of Type Strains, Phase IV (KMG-IV): sequencing the most valuable type-strain genomes for metagenomic binning, comparative biology and taxonomic classification.</title>
        <authorList>
            <person name="Goeker M."/>
        </authorList>
    </citation>
    <scope>NUCLEOTIDE SEQUENCE [LARGE SCALE GENOMIC DNA]</scope>
    <source>
        <strain evidence="5 6">DSM 25024</strain>
    </source>
</reference>
<dbReference type="EC" id="2.7.7.65" evidence="1"/>
<feature type="transmembrane region" description="Helical" evidence="3">
    <location>
        <begin position="6"/>
        <end position="24"/>
    </location>
</feature>
<dbReference type="OrthoDB" id="9812260at2"/>
<comment type="catalytic activity">
    <reaction evidence="2">
        <text>2 GTP = 3',3'-c-di-GMP + 2 diphosphate</text>
        <dbReference type="Rhea" id="RHEA:24898"/>
        <dbReference type="ChEBI" id="CHEBI:33019"/>
        <dbReference type="ChEBI" id="CHEBI:37565"/>
        <dbReference type="ChEBI" id="CHEBI:58805"/>
        <dbReference type="EC" id="2.7.7.65"/>
    </reaction>
</comment>
<keyword evidence="3" id="KW-0472">Membrane</keyword>
<feature type="transmembrane region" description="Helical" evidence="3">
    <location>
        <begin position="145"/>
        <end position="166"/>
    </location>
</feature>
<accession>A0A7W6BQA7</accession>
<dbReference type="Proteomes" id="UP000531216">
    <property type="component" value="Unassembled WGS sequence"/>
</dbReference>
<feature type="domain" description="GGDEF" evidence="4">
    <location>
        <begin position="246"/>
        <end position="378"/>
    </location>
</feature>
<dbReference type="AlphaFoldDB" id="A0A7W6BQA7"/>
<dbReference type="PANTHER" id="PTHR45138:SF9">
    <property type="entry name" value="DIGUANYLATE CYCLASE DGCM-RELATED"/>
    <property type="match status" value="1"/>
</dbReference>
<dbReference type="PANTHER" id="PTHR45138">
    <property type="entry name" value="REGULATORY COMPONENTS OF SENSORY TRANSDUCTION SYSTEM"/>
    <property type="match status" value="1"/>
</dbReference>
<dbReference type="Pfam" id="PF00990">
    <property type="entry name" value="GGDEF"/>
    <property type="match status" value="1"/>
</dbReference>
<dbReference type="PROSITE" id="PS50887">
    <property type="entry name" value="GGDEF"/>
    <property type="match status" value="1"/>
</dbReference>
<dbReference type="InterPro" id="IPR000160">
    <property type="entry name" value="GGDEF_dom"/>
</dbReference>
<dbReference type="FunFam" id="3.30.70.270:FF:000001">
    <property type="entry name" value="Diguanylate cyclase domain protein"/>
    <property type="match status" value="1"/>
</dbReference>
<protein>
    <recommendedName>
        <fullName evidence="1">diguanylate cyclase</fullName>
        <ecNumber evidence="1">2.7.7.65</ecNumber>
    </recommendedName>
</protein>
<dbReference type="NCBIfam" id="TIGR00254">
    <property type="entry name" value="GGDEF"/>
    <property type="match status" value="1"/>
</dbReference>
<evidence type="ECO:0000313" key="5">
    <source>
        <dbReference type="EMBL" id="MBB3934059.1"/>
    </source>
</evidence>
<dbReference type="InterPro" id="IPR029787">
    <property type="entry name" value="Nucleotide_cyclase"/>
</dbReference>
<feature type="transmembrane region" description="Helical" evidence="3">
    <location>
        <begin position="186"/>
        <end position="207"/>
    </location>
</feature>
<gene>
    <name evidence="5" type="ORF">GGR05_000170</name>
</gene>
<evidence type="ECO:0000256" key="2">
    <source>
        <dbReference type="ARBA" id="ARBA00034247"/>
    </source>
</evidence>
<keyword evidence="6" id="KW-1185">Reference proteome</keyword>
<dbReference type="GO" id="GO:0052621">
    <property type="term" value="F:diguanylate cyclase activity"/>
    <property type="evidence" value="ECO:0007669"/>
    <property type="project" value="UniProtKB-EC"/>
</dbReference>
<evidence type="ECO:0000256" key="3">
    <source>
        <dbReference type="SAM" id="Phobius"/>
    </source>
</evidence>
<proteinExistence type="predicted"/>
<organism evidence="5 6">
    <name type="scientific">Aureimonas phyllosphaerae</name>
    <dbReference type="NCBI Taxonomy" id="1166078"/>
    <lineage>
        <taxon>Bacteria</taxon>
        <taxon>Pseudomonadati</taxon>
        <taxon>Pseudomonadota</taxon>
        <taxon>Alphaproteobacteria</taxon>
        <taxon>Hyphomicrobiales</taxon>
        <taxon>Aurantimonadaceae</taxon>
        <taxon>Aureimonas</taxon>
    </lineage>
</organism>
<dbReference type="InterPro" id="IPR050469">
    <property type="entry name" value="Diguanylate_Cyclase"/>
</dbReference>
<feature type="transmembrane region" description="Helical" evidence="3">
    <location>
        <begin position="65"/>
        <end position="83"/>
    </location>
</feature>
<dbReference type="Gene3D" id="3.30.70.270">
    <property type="match status" value="1"/>
</dbReference>
<dbReference type="RefSeq" id="WP_090961503.1">
    <property type="nucleotide sequence ID" value="NZ_FOOA01000004.1"/>
</dbReference>
<dbReference type="CDD" id="cd01949">
    <property type="entry name" value="GGDEF"/>
    <property type="match status" value="1"/>
</dbReference>
<keyword evidence="3" id="KW-1133">Transmembrane helix</keyword>
<name>A0A7W6BQA7_9HYPH</name>
<feature type="transmembrane region" description="Helical" evidence="3">
    <location>
        <begin position="117"/>
        <end position="133"/>
    </location>
</feature>
<dbReference type="EMBL" id="JACIDO010000001">
    <property type="protein sequence ID" value="MBB3934059.1"/>
    <property type="molecule type" value="Genomic_DNA"/>
</dbReference>
<keyword evidence="3" id="KW-0812">Transmembrane</keyword>